<accession>A0AA39N4I2</accession>
<feature type="non-terminal residue" evidence="2">
    <location>
        <position position="143"/>
    </location>
</feature>
<evidence type="ECO:0000313" key="3">
    <source>
        <dbReference type="Proteomes" id="UP001175226"/>
    </source>
</evidence>
<evidence type="ECO:0000313" key="2">
    <source>
        <dbReference type="EMBL" id="KAK0456965.1"/>
    </source>
</evidence>
<keyword evidence="3" id="KW-1185">Reference proteome</keyword>
<sequence length="143" mass="16739">WSSNMTILCVSMSLMLCIMALWEHCKSVITLLLLLCTAHWGLLYRMMFIIHVAWEPRELHQCLFLPYHHVLLTMSLAMGFNFVILCFTAIALISKYTIRTDLWKLLFNDSLVYLLVIFFCSCIPAMLNILNLNSRFLVFQLEL</sequence>
<comment type="caution">
    <text evidence="2">The sequence shown here is derived from an EMBL/GenBank/DDBJ whole genome shotgun (WGS) entry which is preliminary data.</text>
</comment>
<keyword evidence="1" id="KW-0812">Transmembrane</keyword>
<feature type="transmembrane region" description="Helical" evidence="1">
    <location>
        <begin position="70"/>
        <end position="93"/>
    </location>
</feature>
<feature type="transmembrane region" description="Helical" evidence="1">
    <location>
        <begin position="105"/>
        <end position="127"/>
    </location>
</feature>
<keyword evidence="1" id="KW-1133">Transmembrane helix</keyword>
<dbReference type="EMBL" id="JAUEPT010000001">
    <property type="protein sequence ID" value="KAK0456965.1"/>
    <property type="molecule type" value="Genomic_DNA"/>
</dbReference>
<name>A0AA39N4I2_9AGAR</name>
<evidence type="ECO:0000256" key="1">
    <source>
        <dbReference type="SAM" id="Phobius"/>
    </source>
</evidence>
<dbReference type="AlphaFoldDB" id="A0AA39N4I2"/>
<dbReference type="Proteomes" id="UP001175226">
    <property type="component" value="Unassembled WGS sequence"/>
</dbReference>
<organism evidence="2 3">
    <name type="scientific">Armillaria borealis</name>
    <dbReference type="NCBI Taxonomy" id="47425"/>
    <lineage>
        <taxon>Eukaryota</taxon>
        <taxon>Fungi</taxon>
        <taxon>Dikarya</taxon>
        <taxon>Basidiomycota</taxon>
        <taxon>Agaricomycotina</taxon>
        <taxon>Agaricomycetes</taxon>
        <taxon>Agaricomycetidae</taxon>
        <taxon>Agaricales</taxon>
        <taxon>Marasmiineae</taxon>
        <taxon>Physalacriaceae</taxon>
        <taxon>Armillaria</taxon>
    </lineage>
</organism>
<feature type="transmembrane region" description="Helical" evidence="1">
    <location>
        <begin position="29"/>
        <end position="50"/>
    </location>
</feature>
<proteinExistence type="predicted"/>
<protein>
    <submittedName>
        <fullName evidence="2">Uncharacterized protein</fullName>
    </submittedName>
</protein>
<gene>
    <name evidence="2" type="ORF">EV421DRAFT_1698093</name>
</gene>
<reference evidence="2" key="1">
    <citation type="submission" date="2023-06" db="EMBL/GenBank/DDBJ databases">
        <authorList>
            <consortium name="Lawrence Berkeley National Laboratory"/>
            <person name="Ahrendt S."/>
            <person name="Sahu N."/>
            <person name="Indic B."/>
            <person name="Wong-Bajracharya J."/>
            <person name="Merenyi Z."/>
            <person name="Ke H.-M."/>
            <person name="Monk M."/>
            <person name="Kocsube S."/>
            <person name="Drula E."/>
            <person name="Lipzen A."/>
            <person name="Balint B."/>
            <person name="Henrissat B."/>
            <person name="Andreopoulos B."/>
            <person name="Martin F.M."/>
            <person name="Harder C.B."/>
            <person name="Rigling D."/>
            <person name="Ford K.L."/>
            <person name="Foster G.D."/>
            <person name="Pangilinan J."/>
            <person name="Papanicolaou A."/>
            <person name="Barry K."/>
            <person name="LaButti K."/>
            <person name="Viragh M."/>
            <person name="Koriabine M."/>
            <person name="Yan M."/>
            <person name="Riley R."/>
            <person name="Champramary S."/>
            <person name="Plett K.L."/>
            <person name="Tsai I.J."/>
            <person name="Slot J."/>
            <person name="Sipos G."/>
            <person name="Plett J."/>
            <person name="Nagy L.G."/>
            <person name="Grigoriev I.V."/>
        </authorList>
    </citation>
    <scope>NUCLEOTIDE SEQUENCE</scope>
    <source>
        <strain evidence="2">FPL87.14</strain>
    </source>
</reference>
<keyword evidence="1" id="KW-0472">Membrane</keyword>
<feature type="transmembrane region" description="Helical" evidence="1">
    <location>
        <begin position="6"/>
        <end position="22"/>
    </location>
</feature>